<feature type="region of interest" description="Disordered" evidence="1">
    <location>
        <begin position="74"/>
        <end position="134"/>
    </location>
</feature>
<feature type="region of interest" description="Disordered" evidence="1">
    <location>
        <begin position="23"/>
        <end position="49"/>
    </location>
</feature>
<proteinExistence type="predicted"/>
<accession>A0A6D2IBU5</accession>
<evidence type="ECO:0000313" key="3">
    <source>
        <dbReference type="Proteomes" id="UP000467841"/>
    </source>
</evidence>
<gene>
    <name evidence="2" type="ORF">MERR_LOCUS12949</name>
</gene>
<name>A0A6D2IBU5_9BRAS</name>
<dbReference type="Proteomes" id="UP000467841">
    <property type="component" value="Unassembled WGS sequence"/>
</dbReference>
<evidence type="ECO:0000313" key="2">
    <source>
        <dbReference type="EMBL" id="CAA7025714.1"/>
    </source>
</evidence>
<sequence length="134" mass="14973">MSRNGVMIVLVKTGPNSRNLTSIIQRPSRAHRPTEEPSSHGRAAQRTITYPAYAQQHARPHRLNREASSCARPAHFPHDRTVRPGVQRPASCPADPDDRTYNHPATIVPTVPKPNHNPIAGQTRRTVWSTQAHF</sequence>
<protein>
    <submittedName>
        <fullName evidence="2">Uncharacterized protein</fullName>
    </submittedName>
</protein>
<feature type="compositionally biased region" description="Polar residues" evidence="1">
    <location>
        <begin position="123"/>
        <end position="134"/>
    </location>
</feature>
<organism evidence="2 3">
    <name type="scientific">Microthlaspi erraticum</name>
    <dbReference type="NCBI Taxonomy" id="1685480"/>
    <lineage>
        <taxon>Eukaryota</taxon>
        <taxon>Viridiplantae</taxon>
        <taxon>Streptophyta</taxon>
        <taxon>Embryophyta</taxon>
        <taxon>Tracheophyta</taxon>
        <taxon>Spermatophyta</taxon>
        <taxon>Magnoliopsida</taxon>
        <taxon>eudicotyledons</taxon>
        <taxon>Gunneridae</taxon>
        <taxon>Pentapetalae</taxon>
        <taxon>rosids</taxon>
        <taxon>malvids</taxon>
        <taxon>Brassicales</taxon>
        <taxon>Brassicaceae</taxon>
        <taxon>Coluteocarpeae</taxon>
        <taxon>Microthlaspi</taxon>
    </lineage>
</organism>
<keyword evidence="3" id="KW-1185">Reference proteome</keyword>
<comment type="caution">
    <text evidence="2">The sequence shown here is derived from an EMBL/GenBank/DDBJ whole genome shotgun (WGS) entry which is preliminary data.</text>
</comment>
<dbReference type="AlphaFoldDB" id="A0A6D2IBU5"/>
<evidence type="ECO:0000256" key="1">
    <source>
        <dbReference type="SAM" id="MobiDB-lite"/>
    </source>
</evidence>
<dbReference type="EMBL" id="CACVBM020001032">
    <property type="protein sequence ID" value="CAA7025714.1"/>
    <property type="molecule type" value="Genomic_DNA"/>
</dbReference>
<reference evidence="2" key="1">
    <citation type="submission" date="2020-01" db="EMBL/GenBank/DDBJ databases">
        <authorList>
            <person name="Mishra B."/>
        </authorList>
    </citation>
    <scope>NUCLEOTIDE SEQUENCE [LARGE SCALE GENOMIC DNA]</scope>
</reference>